<dbReference type="STRING" id="662367.SAMN05216167_10640"/>
<feature type="signal peptide" evidence="1">
    <location>
        <begin position="1"/>
        <end position="24"/>
    </location>
</feature>
<keyword evidence="1" id="KW-0732">Signal</keyword>
<dbReference type="EMBL" id="FOLQ01000006">
    <property type="protein sequence ID" value="SFD63369.1"/>
    <property type="molecule type" value="Genomic_DNA"/>
</dbReference>
<evidence type="ECO:0000313" key="2">
    <source>
        <dbReference type="EMBL" id="SFD63369.1"/>
    </source>
</evidence>
<evidence type="ECO:0000256" key="1">
    <source>
        <dbReference type="SAM" id="SignalP"/>
    </source>
</evidence>
<dbReference type="OrthoDB" id="652507at2"/>
<keyword evidence="3" id="KW-1185">Reference proteome</keyword>
<sequence length="271" mass="30130">MMHPFLYILLVLLLTQTATRSSVANSHYVKSSDGNCESVQSGDWTNPATWSCNRLPTIDYLVTINAGHIITVSTHTAQAKQIIYRGGIIQFSGTGANVFVKNGSSYVVAPIIYRIRAGQQYCDQSALVFTPKTTLSFSATFDNSAIYTSQSPENQNDINKLYGFSDCNTHHSIASARFGWNWRDNALRIYAYCYRNGERVSQELGVALLNTAYDYQLSIVGGNYVFTFQGQQTVIARGCTLVESTQRYLLYPYFGGDEVAPHDITIAITDK</sequence>
<dbReference type="Proteomes" id="UP000198598">
    <property type="component" value="Unassembled WGS sequence"/>
</dbReference>
<organism evidence="2 3">
    <name type="scientific">Spirosoma endophyticum</name>
    <dbReference type="NCBI Taxonomy" id="662367"/>
    <lineage>
        <taxon>Bacteria</taxon>
        <taxon>Pseudomonadati</taxon>
        <taxon>Bacteroidota</taxon>
        <taxon>Cytophagia</taxon>
        <taxon>Cytophagales</taxon>
        <taxon>Cytophagaceae</taxon>
        <taxon>Spirosoma</taxon>
    </lineage>
</organism>
<reference evidence="2 3" key="1">
    <citation type="submission" date="2016-10" db="EMBL/GenBank/DDBJ databases">
        <authorList>
            <person name="de Groot N.N."/>
        </authorList>
    </citation>
    <scope>NUCLEOTIDE SEQUENCE [LARGE SCALE GENOMIC DNA]</scope>
    <source>
        <strain evidence="2 3">DSM 26130</strain>
    </source>
</reference>
<proteinExistence type="predicted"/>
<accession>A0A1I1TY03</accession>
<evidence type="ECO:0000313" key="3">
    <source>
        <dbReference type="Proteomes" id="UP000198598"/>
    </source>
</evidence>
<gene>
    <name evidence="2" type="ORF">SAMN05216167_10640</name>
</gene>
<feature type="chain" id="PRO_5011458387" evidence="1">
    <location>
        <begin position="25"/>
        <end position="271"/>
    </location>
</feature>
<name>A0A1I1TY03_9BACT</name>
<protein>
    <submittedName>
        <fullName evidence="2">Uncharacterized protein</fullName>
    </submittedName>
</protein>
<dbReference type="AlphaFoldDB" id="A0A1I1TY03"/>